<dbReference type="FunFam" id="1.10.238.10:FF:000009">
    <property type="entry name" value="Visinin-like protein 1"/>
    <property type="match status" value="1"/>
</dbReference>
<dbReference type="AlphaFoldDB" id="A0AAV2RS96"/>
<protein>
    <recommendedName>
        <fullName evidence="5">EF-hand domain-containing protein</fullName>
    </recommendedName>
</protein>
<dbReference type="Pfam" id="PF13499">
    <property type="entry name" value="EF-hand_7"/>
    <property type="match status" value="1"/>
</dbReference>
<feature type="non-terminal residue" evidence="6">
    <location>
        <position position="288"/>
    </location>
</feature>
<evidence type="ECO:0000256" key="1">
    <source>
        <dbReference type="ARBA" id="ARBA00006049"/>
    </source>
</evidence>
<keyword evidence="7" id="KW-1185">Reference proteome</keyword>
<dbReference type="InterPro" id="IPR018247">
    <property type="entry name" value="EF_Hand_1_Ca_BS"/>
</dbReference>
<dbReference type="Proteomes" id="UP001497623">
    <property type="component" value="Unassembled WGS sequence"/>
</dbReference>
<accession>A0AAV2RS96</accession>
<dbReference type="PANTHER" id="PTHR23055:SF167">
    <property type="entry name" value="EF-HAND DOMAIN-CONTAINING PROTEIN"/>
    <property type="match status" value="1"/>
</dbReference>
<comment type="caution">
    <text evidence="6">The sequence shown here is derived from an EMBL/GenBank/DDBJ whole genome shotgun (WGS) entry which is preliminary data.</text>
</comment>
<dbReference type="Pfam" id="PF13833">
    <property type="entry name" value="EF-hand_8"/>
    <property type="match status" value="1"/>
</dbReference>
<dbReference type="InterPro" id="IPR011992">
    <property type="entry name" value="EF-hand-dom_pair"/>
</dbReference>
<dbReference type="SUPFAM" id="SSF47473">
    <property type="entry name" value="EF-hand"/>
    <property type="match status" value="1"/>
</dbReference>
<evidence type="ECO:0000256" key="2">
    <source>
        <dbReference type="ARBA" id="ARBA00022723"/>
    </source>
</evidence>
<dbReference type="EMBL" id="CAXKWB010030044">
    <property type="protein sequence ID" value="CAL4136998.1"/>
    <property type="molecule type" value="Genomic_DNA"/>
</dbReference>
<organism evidence="6 7">
    <name type="scientific">Meganyctiphanes norvegica</name>
    <name type="common">Northern krill</name>
    <name type="synonym">Thysanopoda norvegica</name>
    <dbReference type="NCBI Taxonomy" id="48144"/>
    <lineage>
        <taxon>Eukaryota</taxon>
        <taxon>Metazoa</taxon>
        <taxon>Ecdysozoa</taxon>
        <taxon>Arthropoda</taxon>
        <taxon>Crustacea</taxon>
        <taxon>Multicrustacea</taxon>
        <taxon>Malacostraca</taxon>
        <taxon>Eumalacostraca</taxon>
        <taxon>Eucarida</taxon>
        <taxon>Euphausiacea</taxon>
        <taxon>Euphausiidae</taxon>
        <taxon>Meganyctiphanes</taxon>
    </lineage>
</organism>
<proteinExistence type="inferred from homology"/>
<feature type="domain" description="EF-hand" evidence="5">
    <location>
        <begin position="243"/>
        <end position="278"/>
    </location>
</feature>
<evidence type="ECO:0000313" key="6">
    <source>
        <dbReference type="EMBL" id="CAL4136998.1"/>
    </source>
</evidence>
<dbReference type="PANTHER" id="PTHR23055">
    <property type="entry name" value="CALCIUM BINDING PROTEINS"/>
    <property type="match status" value="1"/>
</dbReference>
<keyword evidence="3" id="KW-0677">Repeat</keyword>
<keyword evidence="4" id="KW-0106">Calcium</keyword>
<comment type="similarity">
    <text evidence="1">Belongs to the recoverin family.</text>
</comment>
<dbReference type="InterPro" id="IPR002048">
    <property type="entry name" value="EF_hand_dom"/>
</dbReference>
<dbReference type="InterPro" id="IPR028846">
    <property type="entry name" value="Recoverin"/>
</dbReference>
<evidence type="ECO:0000256" key="4">
    <source>
        <dbReference type="ARBA" id="ARBA00022837"/>
    </source>
</evidence>
<dbReference type="SMART" id="SM00054">
    <property type="entry name" value="EFh"/>
    <property type="match status" value="3"/>
</dbReference>
<dbReference type="PRINTS" id="PR00450">
    <property type="entry name" value="RECOVERIN"/>
</dbReference>
<evidence type="ECO:0000256" key="3">
    <source>
        <dbReference type="ARBA" id="ARBA00022737"/>
    </source>
</evidence>
<keyword evidence="2" id="KW-0479">Metal-binding</keyword>
<gene>
    <name evidence="6" type="ORF">MNOR_LOCUS27908</name>
</gene>
<dbReference type="CDD" id="cd00051">
    <property type="entry name" value="EFh"/>
    <property type="match status" value="2"/>
</dbReference>
<reference evidence="6 7" key="1">
    <citation type="submission" date="2024-05" db="EMBL/GenBank/DDBJ databases">
        <authorList>
            <person name="Wallberg A."/>
        </authorList>
    </citation>
    <scope>NUCLEOTIDE SEQUENCE [LARGE SCALE GENOMIC DNA]</scope>
</reference>
<name>A0AAV2RS96_MEGNR</name>
<sequence>MAARRQIMKYIQNIHYFSNMDWKPFLRPIAVRYGIAKNILSTVQPLNVNKARTILIFSYQNLIPCVPLSVNNVARFMHITHRKFPGQVTHFVHQELEEFELPPLRYRPEEGIDALSEATKFTREELQFIYRGFKQECPSGVISEETFKTIYGKFFPLTDSAMYAHYVFGTMDQDGTGTITFGDFIMGLSTLLKGSLAERITWIFNLYDINNDGYITKEELIDIVTSIYDLLGDSTIPAIDDSTAEEHVDKIFERLDLNKDGVVTMDEFMEYCTKNDHVIQSMNLFGRL</sequence>
<dbReference type="GO" id="GO:0005509">
    <property type="term" value="F:calcium ion binding"/>
    <property type="evidence" value="ECO:0007669"/>
    <property type="project" value="InterPro"/>
</dbReference>
<dbReference type="PROSITE" id="PS00018">
    <property type="entry name" value="EF_HAND_1"/>
    <property type="match status" value="3"/>
</dbReference>
<dbReference type="Gene3D" id="1.10.238.10">
    <property type="entry name" value="EF-hand"/>
    <property type="match status" value="1"/>
</dbReference>
<dbReference type="PROSITE" id="PS50222">
    <property type="entry name" value="EF_HAND_2"/>
    <property type="match status" value="3"/>
</dbReference>
<evidence type="ECO:0000313" key="7">
    <source>
        <dbReference type="Proteomes" id="UP001497623"/>
    </source>
</evidence>
<feature type="domain" description="EF-hand" evidence="5">
    <location>
        <begin position="195"/>
        <end position="230"/>
    </location>
</feature>
<evidence type="ECO:0000259" key="5">
    <source>
        <dbReference type="PROSITE" id="PS50222"/>
    </source>
</evidence>
<feature type="domain" description="EF-hand" evidence="5">
    <location>
        <begin position="159"/>
        <end position="194"/>
    </location>
</feature>